<gene>
    <name evidence="3" type="ORF">F0145_12235</name>
</gene>
<feature type="transmembrane region" description="Helical" evidence="1">
    <location>
        <begin position="92"/>
        <end position="114"/>
    </location>
</feature>
<protein>
    <submittedName>
        <fullName evidence="3">DUF1648 domain-containing protein</fullName>
    </submittedName>
</protein>
<dbReference type="PANTHER" id="PTHR37810:SF5">
    <property type="entry name" value="IMMUNITY PROTEIN SDPI"/>
    <property type="match status" value="1"/>
</dbReference>
<evidence type="ECO:0000256" key="1">
    <source>
        <dbReference type="SAM" id="Phobius"/>
    </source>
</evidence>
<feature type="transmembrane region" description="Helical" evidence="1">
    <location>
        <begin position="120"/>
        <end position="139"/>
    </location>
</feature>
<keyword evidence="1" id="KW-0812">Transmembrane</keyword>
<keyword evidence="4" id="KW-1185">Reference proteome</keyword>
<dbReference type="EMBL" id="VWSF01000008">
    <property type="protein sequence ID" value="KAA5545697.1"/>
    <property type="molecule type" value="Genomic_DNA"/>
</dbReference>
<evidence type="ECO:0000313" key="4">
    <source>
        <dbReference type="Proteomes" id="UP000323426"/>
    </source>
</evidence>
<dbReference type="InterPro" id="IPR025962">
    <property type="entry name" value="SdpI/YhfL"/>
</dbReference>
<feature type="transmembrane region" description="Helical" evidence="1">
    <location>
        <begin position="51"/>
        <end position="72"/>
    </location>
</feature>
<dbReference type="Proteomes" id="UP000323426">
    <property type="component" value="Unassembled WGS sequence"/>
</dbReference>
<dbReference type="PIRSF" id="PIRSF038959">
    <property type="entry name" value="SdpI"/>
    <property type="match status" value="1"/>
</dbReference>
<dbReference type="Pfam" id="PF13630">
    <property type="entry name" value="SdpI"/>
    <property type="match status" value="1"/>
</dbReference>
<comment type="caution">
    <text evidence="3">The sequence shown here is derived from an EMBL/GenBank/DDBJ whole genome shotgun (WGS) entry which is preliminary data.</text>
</comment>
<accession>A0A5M6DDQ0</accession>
<feature type="transmembrane region" description="Helical" evidence="1">
    <location>
        <begin position="193"/>
        <end position="212"/>
    </location>
</feature>
<dbReference type="GO" id="GO:0009636">
    <property type="term" value="P:response to toxic substance"/>
    <property type="evidence" value="ECO:0007669"/>
    <property type="project" value="TreeGrafter"/>
</dbReference>
<dbReference type="AlphaFoldDB" id="A0A5M6DDQ0"/>
<organism evidence="3 4">
    <name type="scientific">Adhaeribacter rhizoryzae</name>
    <dbReference type="NCBI Taxonomy" id="2607907"/>
    <lineage>
        <taxon>Bacteria</taxon>
        <taxon>Pseudomonadati</taxon>
        <taxon>Bacteroidota</taxon>
        <taxon>Cytophagia</taxon>
        <taxon>Cytophagales</taxon>
        <taxon>Hymenobacteraceae</taxon>
        <taxon>Adhaeribacter</taxon>
    </lineage>
</organism>
<feature type="transmembrane region" description="Helical" evidence="1">
    <location>
        <begin position="168"/>
        <end position="187"/>
    </location>
</feature>
<feature type="domain" description="DUF1648" evidence="2">
    <location>
        <begin position="18"/>
        <end position="62"/>
    </location>
</feature>
<dbReference type="RefSeq" id="WP_150088700.1">
    <property type="nucleotide sequence ID" value="NZ_VWSF01000008.1"/>
</dbReference>
<evidence type="ECO:0000259" key="2">
    <source>
        <dbReference type="Pfam" id="PF07853"/>
    </source>
</evidence>
<keyword evidence="1" id="KW-0472">Membrane</keyword>
<dbReference type="InterPro" id="IPR012867">
    <property type="entry name" value="DUF1648"/>
</dbReference>
<dbReference type="InterPro" id="IPR026272">
    <property type="entry name" value="SdpI"/>
</dbReference>
<reference evidence="3 4" key="1">
    <citation type="submission" date="2019-09" db="EMBL/GenBank/DDBJ databases">
        <title>Genome sequence and assembly of Adhaeribacter sp.</title>
        <authorList>
            <person name="Chhetri G."/>
        </authorList>
    </citation>
    <scope>NUCLEOTIDE SEQUENCE [LARGE SCALE GENOMIC DNA]</scope>
    <source>
        <strain evidence="3 4">DK36</strain>
    </source>
</reference>
<keyword evidence="1" id="KW-1133">Transmembrane helix</keyword>
<feature type="transmembrane region" description="Helical" evidence="1">
    <location>
        <begin position="15"/>
        <end position="31"/>
    </location>
</feature>
<sequence>MQQAKKASWLQKESLRLLIIVLPFIFLAIFWNELPTRVPLHWNLHGEADGYGSKLAFVGLAAFNLLLFGLFLVLPHLDPKGKSYAVFQPKWYILQVITHLFITYLFFIFSFMALGYELPVALTIKYGLIGLFLLLGNYLGSIRPNNFIGIKTPWTLSSSYVWNKTHRFTAQVWVLSSLLLLIFDFWHKKQWVFFIYLGVLVVTPVVYSYFIYKNHPPVNSKE</sequence>
<dbReference type="PANTHER" id="PTHR37810">
    <property type="entry name" value="IMMUNITY PROTEIN SDPI"/>
    <property type="match status" value="1"/>
</dbReference>
<evidence type="ECO:0000313" key="3">
    <source>
        <dbReference type="EMBL" id="KAA5545697.1"/>
    </source>
</evidence>
<name>A0A5M6DDQ0_9BACT</name>
<dbReference type="Pfam" id="PF07853">
    <property type="entry name" value="DUF1648"/>
    <property type="match status" value="1"/>
</dbReference>
<proteinExistence type="predicted"/>